<dbReference type="Pfam" id="PF01739">
    <property type="entry name" value="CheR"/>
    <property type="match status" value="1"/>
</dbReference>
<sequence>MMGESSFSEVDYRYFRKKVLERAGIDLDAYKPRQMRRRIRQLSEKMGYASLRKYWRFLEKNPSEYERFLDYITINFSEFFRDPDRFRELEGRIIPELLKKTSNLRIWSAACATGEEPYSLAIILEERYPKVSCRILATDIDEAALRKAEDGLYEEMHLRNVSLKRLNRHFTKEGDKFKIKDEIKRRVKFKKMNLLEDDFPREFFHLILCRNVIIYLEDEVKDALIAKLHAALKKDGILFLGGTEKILSPQESGFKPAGACFYQKI</sequence>
<dbReference type="InterPro" id="IPR036804">
    <property type="entry name" value="CheR_N_sf"/>
</dbReference>
<comment type="caution">
    <text evidence="7">The sequence shown here is derived from an EMBL/GenBank/DDBJ whole genome shotgun (WGS) entry which is preliminary data.</text>
</comment>
<evidence type="ECO:0000256" key="1">
    <source>
        <dbReference type="ARBA" id="ARBA00001541"/>
    </source>
</evidence>
<dbReference type="InterPro" id="IPR022642">
    <property type="entry name" value="CheR_C"/>
</dbReference>
<evidence type="ECO:0000313" key="8">
    <source>
        <dbReference type="Proteomes" id="UP000279422"/>
    </source>
</evidence>
<dbReference type="EC" id="2.1.1.80" evidence="2"/>
<evidence type="ECO:0000256" key="3">
    <source>
        <dbReference type="ARBA" id="ARBA00022603"/>
    </source>
</evidence>
<dbReference type="GO" id="GO:0008983">
    <property type="term" value="F:protein-glutamate O-methyltransferase activity"/>
    <property type="evidence" value="ECO:0007669"/>
    <property type="project" value="UniProtKB-EC"/>
</dbReference>
<dbReference type="AlphaFoldDB" id="A0A497E494"/>
<dbReference type="InterPro" id="IPR000780">
    <property type="entry name" value="CheR_MeTrfase"/>
</dbReference>
<protein>
    <recommendedName>
        <fullName evidence="2">protein-glutamate O-methyltransferase</fullName>
        <ecNumber evidence="2">2.1.1.80</ecNumber>
    </recommendedName>
</protein>
<dbReference type="Gene3D" id="1.10.155.10">
    <property type="entry name" value="Chemotaxis receptor methyltransferase CheR, N-terminal domain"/>
    <property type="match status" value="1"/>
</dbReference>
<accession>A0A497E494</accession>
<dbReference type="InterPro" id="IPR022641">
    <property type="entry name" value="CheR_N"/>
</dbReference>
<dbReference type="PANTHER" id="PTHR24422">
    <property type="entry name" value="CHEMOTAXIS PROTEIN METHYLTRANSFERASE"/>
    <property type="match status" value="1"/>
</dbReference>
<organism evidence="7 8">
    <name type="scientific">Aerophobetes bacterium</name>
    <dbReference type="NCBI Taxonomy" id="2030807"/>
    <lineage>
        <taxon>Bacteria</taxon>
        <taxon>Candidatus Aerophobota</taxon>
    </lineage>
</organism>
<dbReference type="Proteomes" id="UP000279422">
    <property type="component" value="Unassembled WGS sequence"/>
</dbReference>
<evidence type="ECO:0000256" key="2">
    <source>
        <dbReference type="ARBA" id="ARBA00012534"/>
    </source>
</evidence>
<comment type="catalytic activity">
    <reaction evidence="1">
        <text>L-glutamyl-[protein] + S-adenosyl-L-methionine = [protein]-L-glutamate 5-O-methyl ester + S-adenosyl-L-homocysteine</text>
        <dbReference type="Rhea" id="RHEA:24452"/>
        <dbReference type="Rhea" id="RHEA-COMP:10208"/>
        <dbReference type="Rhea" id="RHEA-COMP:10311"/>
        <dbReference type="ChEBI" id="CHEBI:29973"/>
        <dbReference type="ChEBI" id="CHEBI:57856"/>
        <dbReference type="ChEBI" id="CHEBI:59789"/>
        <dbReference type="ChEBI" id="CHEBI:82795"/>
        <dbReference type="EC" id="2.1.1.80"/>
    </reaction>
</comment>
<dbReference type="InterPro" id="IPR050903">
    <property type="entry name" value="Bact_Chemotaxis_MeTrfase"/>
</dbReference>
<dbReference type="Pfam" id="PF03705">
    <property type="entry name" value="CheR_N"/>
    <property type="match status" value="1"/>
</dbReference>
<keyword evidence="5" id="KW-0949">S-adenosyl-L-methionine</keyword>
<evidence type="ECO:0000259" key="6">
    <source>
        <dbReference type="PROSITE" id="PS50123"/>
    </source>
</evidence>
<evidence type="ECO:0000256" key="4">
    <source>
        <dbReference type="ARBA" id="ARBA00022679"/>
    </source>
</evidence>
<feature type="domain" description="CheR-type methyltransferase" evidence="6">
    <location>
        <begin position="1"/>
        <end position="265"/>
    </location>
</feature>
<dbReference type="Gene3D" id="3.40.50.150">
    <property type="entry name" value="Vaccinia Virus protein VP39"/>
    <property type="match status" value="1"/>
</dbReference>
<evidence type="ECO:0000256" key="5">
    <source>
        <dbReference type="ARBA" id="ARBA00022691"/>
    </source>
</evidence>
<name>A0A497E494_UNCAE</name>
<gene>
    <name evidence="7" type="ORF">DRJ00_04665</name>
</gene>
<evidence type="ECO:0000313" key="7">
    <source>
        <dbReference type="EMBL" id="RLE09253.1"/>
    </source>
</evidence>
<dbReference type="CDD" id="cd02440">
    <property type="entry name" value="AdoMet_MTases"/>
    <property type="match status" value="1"/>
</dbReference>
<dbReference type="PANTHER" id="PTHR24422:SF19">
    <property type="entry name" value="CHEMOTAXIS PROTEIN METHYLTRANSFERASE"/>
    <property type="match status" value="1"/>
</dbReference>
<dbReference type="SUPFAM" id="SSF53335">
    <property type="entry name" value="S-adenosyl-L-methionine-dependent methyltransferases"/>
    <property type="match status" value="1"/>
</dbReference>
<dbReference type="SMART" id="SM00138">
    <property type="entry name" value="MeTrc"/>
    <property type="match status" value="1"/>
</dbReference>
<dbReference type="InterPro" id="IPR029063">
    <property type="entry name" value="SAM-dependent_MTases_sf"/>
</dbReference>
<dbReference type="SUPFAM" id="SSF47757">
    <property type="entry name" value="Chemotaxis receptor methyltransferase CheR, N-terminal domain"/>
    <property type="match status" value="1"/>
</dbReference>
<dbReference type="PRINTS" id="PR00996">
    <property type="entry name" value="CHERMTFRASE"/>
</dbReference>
<keyword evidence="3" id="KW-0489">Methyltransferase</keyword>
<proteinExistence type="predicted"/>
<reference evidence="7 8" key="1">
    <citation type="submission" date="2018-06" db="EMBL/GenBank/DDBJ databases">
        <title>Extensive metabolic versatility and redundancy in microbially diverse, dynamic hydrothermal sediments.</title>
        <authorList>
            <person name="Dombrowski N."/>
            <person name="Teske A."/>
            <person name="Baker B.J."/>
        </authorList>
    </citation>
    <scope>NUCLEOTIDE SEQUENCE [LARGE SCALE GENOMIC DNA]</scope>
    <source>
        <strain evidence="7">B47_G16</strain>
    </source>
</reference>
<keyword evidence="4" id="KW-0808">Transferase</keyword>
<dbReference type="PROSITE" id="PS50123">
    <property type="entry name" value="CHER"/>
    <property type="match status" value="1"/>
</dbReference>
<dbReference type="GO" id="GO:0032259">
    <property type="term" value="P:methylation"/>
    <property type="evidence" value="ECO:0007669"/>
    <property type="project" value="UniProtKB-KW"/>
</dbReference>
<dbReference type="EMBL" id="QMPZ01000054">
    <property type="protein sequence ID" value="RLE09253.1"/>
    <property type="molecule type" value="Genomic_DNA"/>
</dbReference>